<evidence type="ECO:0008006" key="4">
    <source>
        <dbReference type="Google" id="ProtNLM"/>
    </source>
</evidence>
<gene>
    <name evidence="2" type="ORF">ODALV1_LOCUS16317</name>
</gene>
<feature type="repeat" description="WD" evidence="1">
    <location>
        <begin position="392"/>
        <end position="429"/>
    </location>
</feature>
<accession>A0ABP1R285</accession>
<organism evidence="2 3">
    <name type="scientific">Orchesella dallaii</name>
    <dbReference type="NCBI Taxonomy" id="48710"/>
    <lineage>
        <taxon>Eukaryota</taxon>
        <taxon>Metazoa</taxon>
        <taxon>Ecdysozoa</taxon>
        <taxon>Arthropoda</taxon>
        <taxon>Hexapoda</taxon>
        <taxon>Collembola</taxon>
        <taxon>Entomobryomorpha</taxon>
        <taxon>Entomobryoidea</taxon>
        <taxon>Orchesellidae</taxon>
        <taxon>Orchesellinae</taxon>
        <taxon>Orchesella</taxon>
    </lineage>
</organism>
<keyword evidence="1" id="KW-0853">WD repeat</keyword>
<dbReference type="PROSITE" id="PS50082">
    <property type="entry name" value="WD_REPEATS_2"/>
    <property type="match status" value="1"/>
</dbReference>
<sequence>MAESKLLEEDKDEWFFHSLKRYSNLYMFELEFPLDAFEIINETSLCVSGVQSYSKRCEILQLCVPPKLLRSENEEGLCKDRDFKILSGGYAESRIKQIKCLPKYPKLVATLQDEYNGVIIHEVGDDDRATILEKSRLSAGAAGSPVPFGNKHVGKSLCSMDNRIILGAPQNSKAGGSILIHEWETGSDESLTRDTPTSTFKIWENASNLRCGHIIKMKGWDMNTCIFLTNEGTVALYDLRNGKEQPDLFFHVTKSPNHAQQQSTSSSTLSSTPTIPVIFSFDCIPQQNMVGILDSCGGYETFDVRCVTPNNETNLSRTLLPEFTTLAGVYPEWFNIEYEPLTEMREKKRNRFIISGTKKECVPVFREPEISSDLDSKPSSESCQSVESVFSHDGHSKPVSHSIWHPVAKNLVFSASVDAVLHAWQFISE</sequence>
<keyword evidence="3" id="KW-1185">Reference proteome</keyword>
<dbReference type="Proteomes" id="UP001642540">
    <property type="component" value="Unassembled WGS sequence"/>
</dbReference>
<reference evidence="2 3" key="1">
    <citation type="submission" date="2024-08" db="EMBL/GenBank/DDBJ databases">
        <authorList>
            <person name="Cucini C."/>
            <person name="Frati F."/>
        </authorList>
    </citation>
    <scope>NUCLEOTIDE SEQUENCE [LARGE SCALE GENOMIC DNA]</scope>
</reference>
<dbReference type="PROSITE" id="PS50294">
    <property type="entry name" value="WD_REPEATS_REGION"/>
    <property type="match status" value="1"/>
</dbReference>
<evidence type="ECO:0000313" key="2">
    <source>
        <dbReference type="EMBL" id="CAL8114112.1"/>
    </source>
</evidence>
<evidence type="ECO:0000256" key="1">
    <source>
        <dbReference type="PROSITE-ProRule" id="PRU00221"/>
    </source>
</evidence>
<protein>
    <recommendedName>
        <fullName evidence="4">WD repeat-containing protein 73</fullName>
    </recommendedName>
</protein>
<proteinExistence type="predicted"/>
<dbReference type="PANTHER" id="PTHR46947:SF1">
    <property type="entry name" value="WD REPEAT-CONTAINING PROTEIN 73"/>
    <property type="match status" value="1"/>
</dbReference>
<dbReference type="SUPFAM" id="SSF50978">
    <property type="entry name" value="WD40 repeat-like"/>
    <property type="match status" value="1"/>
</dbReference>
<dbReference type="InterPro" id="IPR015943">
    <property type="entry name" value="WD40/YVTN_repeat-like_dom_sf"/>
</dbReference>
<dbReference type="InterPro" id="IPR036322">
    <property type="entry name" value="WD40_repeat_dom_sf"/>
</dbReference>
<dbReference type="PANTHER" id="PTHR46947">
    <property type="entry name" value="WD REPEAT-CONTAINING PROTEIN 73"/>
    <property type="match status" value="1"/>
</dbReference>
<dbReference type="EMBL" id="CAXLJM020000049">
    <property type="protein sequence ID" value="CAL8114112.1"/>
    <property type="molecule type" value="Genomic_DNA"/>
</dbReference>
<evidence type="ECO:0000313" key="3">
    <source>
        <dbReference type="Proteomes" id="UP001642540"/>
    </source>
</evidence>
<dbReference type="InterPro" id="IPR001680">
    <property type="entry name" value="WD40_rpt"/>
</dbReference>
<dbReference type="InterPro" id="IPR042795">
    <property type="entry name" value="Wdr73"/>
</dbReference>
<name>A0ABP1R285_9HEXA</name>
<comment type="caution">
    <text evidence="2">The sequence shown here is derived from an EMBL/GenBank/DDBJ whole genome shotgun (WGS) entry which is preliminary data.</text>
</comment>
<dbReference type="Gene3D" id="2.130.10.10">
    <property type="entry name" value="YVTN repeat-like/Quinoprotein amine dehydrogenase"/>
    <property type="match status" value="1"/>
</dbReference>